<dbReference type="EMBL" id="ANOG01000927">
    <property type="protein sequence ID" value="EMI16672.1"/>
    <property type="molecule type" value="Genomic_DNA"/>
</dbReference>
<comment type="caution">
    <text evidence="1">The sequence shown here is derived from an EMBL/GenBank/DDBJ whole genome shotgun (WGS) entry which is preliminary data.</text>
</comment>
<evidence type="ECO:0000313" key="1">
    <source>
        <dbReference type="EMBL" id="EMI16672.1"/>
    </source>
</evidence>
<protein>
    <recommendedName>
        <fullName evidence="3">Piwi domain-containing protein</fullName>
    </recommendedName>
</protein>
<dbReference type="Gene3D" id="3.30.420.10">
    <property type="entry name" value="Ribonuclease H-like superfamily/Ribonuclease H"/>
    <property type="match status" value="1"/>
</dbReference>
<dbReference type="PATRIC" id="fig|1265738.3.peg.6392"/>
<keyword evidence="2" id="KW-1185">Reference proteome</keyword>
<dbReference type="SUPFAM" id="SSF53098">
    <property type="entry name" value="Ribonuclease H-like"/>
    <property type="match status" value="1"/>
</dbReference>
<dbReference type="InterPro" id="IPR012337">
    <property type="entry name" value="RNaseH-like_sf"/>
</dbReference>
<gene>
    <name evidence="1" type="ORF">RMSM_06411</name>
</gene>
<dbReference type="AlphaFoldDB" id="M5RMQ9"/>
<dbReference type="RefSeq" id="WP_008706031.1">
    <property type="nucleotide sequence ID" value="NZ_ANOG01000927.1"/>
</dbReference>
<evidence type="ECO:0008006" key="3">
    <source>
        <dbReference type="Google" id="ProtNLM"/>
    </source>
</evidence>
<dbReference type="GO" id="GO:0003676">
    <property type="term" value="F:nucleic acid binding"/>
    <property type="evidence" value="ECO:0007669"/>
    <property type="project" value="InterPro"/>
</dbReference>
<name>M5RMQ9_9BACT</name>
<proteinExistence type="predicted"/>
<dbReference type="OrthoDB" id="530017at2"/>
<organism evidence="1 2">
    <name type="scientific">Rhodopirellula maiorica SM1</name>
    <dbReference type="NCBI Taxonomy" id="1265738"/>
    <lineage>
        <taxon>Bacteria</taxon>
        <taxon>Pseudomonadati</taxon>
        <taxon>Planctomycetota</taxon>
        <taxon>Planctomycetia</taxon>
        <taxon>Pirellulales</taxon>
        <taxon>Pirellulaceae</taxon>
        <taxon>Novipirellula</taxon>
    </lineage>
</organism>
<accession>M5RMQ9</accession>
<reference evidence="1 2" key="1">
    <citation type="journal article" date="2013" name="Mar. Genomics">
        <title>Expression of sulfatases in Rhodopirellula baltica and the diversity of sulfatases in the genus Rhodopirellula.</title>
        <authorList>
            <person name="Wegner C.E."/>
            <person name="Richter-Heitmann T."/>
            <person name="Klindworth A."/>
            <person name="Klockow C."/>
            <person name="Richter M."/>
            <person name="Achstetter T."/>
            <person name="Glockner F.O."/>
            <person name="Harder J."/>
        </authorList>
    </citation>
    <scope>NUCLEOTIDE SEQUENCE [LARGE SCALE GENOMIC DNA]</scope>
    <source>
        <strain evidence="1 2">SM1</strain>
    </source>
</reference>
<dbReference type="Proteomes" id="UP000011991">
    <property type="component" value="Unassembled WGS sequence"/>
</dbReference>
<dbReference type="InterPro" id="IPR036397">
    <property type="entry name" value="RNaseH_sf"/>
</dbReference>
<evidence type="ECO:0000313" key="2">
    <source>
        <dbReference type="Proteomes" id="UP000011991"/>
    </source>
</evidence>
<sequence length="500" mass="56356">MTFEMSIVQLPEPSLQFGGATQQTDPKVGLEYAGPFDLRFGSARNPFINVGLVGTKETLDSATKWLERCSDTIPFLGDPSSLNRSFPSFAGAFHKNLQFSDEMTVTVPGERLDQLSEQLTKRDRFERFQEIVDIFVSGITSLAKRDTNRPDVVLICLPKSISLKARTVDRELSQEEKKVAKHIEDQQGLRQLELFDLSEEIEQTKEDLLKRDLRHALKAKALELRLPIQIVTPSLTEDSGTNQEPATRAWNFSVALYYKSGGVPWRLPVGEVETCFVGISFHHFRTTMRHMVHSSLAQAFSSEGEGFAIRGEAVPADPDQRRNTKLTERQAFILGTQVLNEYRARTGNAPLRLIIHKTSEFDKPEIVGFRDALREIPIVSMVTLVPSAFRLLRFGAYPPNIGTVCTVNGHRTFLYTSGYMPALETYPGPHIPQPFEVRCFGDSKPTDAVRDVLNLTRMNWNTADIRGKWPVTLSFARRVGGILDEFGDEVPEESSLRYFI</sequence>